<dbReference type="Gramene" id="Pp3c5_11050V3.1">
    <property type="protein sequence ID" value="Pp3c5_11050V3.1"/>
    <property type="gene ID" value="Pp3c5_11050"/>
</dbReference>
<name>A0A2K1KJ86_PHYPA</name>
<dbReference type="AlphaFoldDB" id="A0A2K1KJ86"/>
<accession>A0A2K1KJ86</accession>
<dbReference type="EnsemblPlants" id="Pp3c5_11050V3.1">
    <property type="protein sequence ID" value="Pp3c5_11050V3.1"/>
    <property type="gene ID" value="Pp3c5_11050"/>
</dbReference>
<organism evidence="1">
    <name type="scientific">Physcomitrium patens</name>
    <name type="common">Spreading-leaved earth moss</name>
    <name type="synonym">Physcomitrella patens</name>
    <dbReference type="NCBI Taxonomy" id="3218"/>
    <lineage>
        <taxon>Eukaryota</taxon>
        <taxon>Viridiplantae</taxon>
        <taxon>Streptophyta</taxon>
        <taxon>Embryophyta</taxon>
        <taxon>Bryophyta</taxon>
        <taxon>Bryophytina</taxon>
        <taxon>Bryopsida</taxon>
        <taxon>Funariidae</taxon>
        <taxon>Funariales</taxon>
        <taxon>Funariaceae</taxon>
        <taxon>Physcomitrium</taxon>
    </lineage>
</organism>
<evidence type="ECO:0000313" key="2">
    <source>
        <dbReference type="EnsemblPlants" id="Pp3c5_11050V3.1"/>
    </source>
</evidence>
<protein>
    <submittedName>
        <fullName evidence="1 2">Uncharacterized protein</fullName>
    </submittedName>
</protein>
<proteinExistence type="predicted"/>
<dbReference type="PaxDb" id="3218-PP1S263_57V6.1"/>
<dbReference type="EMBL" id="ABEU02000005">
    <property type="protein sequence ID" value="PNR53842.1"/>
    <property type="molecule type" value="Genomic_DNA"/>
</dbReference>
<reference evidence="1 3" key="2">
    <citation type="journal article" date="2018" name="Plant J.">
        <title>The Physcomitrella patens chromosome-scale assembly reveals moss genome structure and evolution.</title>
        <authorList>
            <person name="Lang D."/>
            <person name="Ullrich K.K."/>
            <person name="Murat F."/>
            <person name="Fuchs J."/>
            <person name="Jenkins J."/>
            <person name="Haas F.B."/>
            <person name="Piednoel M."/>
            <person name="Gundlach H."/>
            <person name="Van Bel M."/>
            <person name="Meyberg R."/>
            <person name="Vives C."/>
            <person name="Morata J."/>
            <person name="Symeonidi A."/>
            <person name="Hiss M."/>
            <person name="Muchero W."/>
            <person name="Kamisugi Y."/>
            <person name="Saleh O."/>
            <person name="Blanc G."/>
            <person name="Decker E.L."/>
            <person name="van Gessel N."/>
            <person name="Grimwood J."/>
            <person name="Hayes R.D."/>
            <person name="Graham S.W."/>
            <person name="Gunter L.E."/>
            <person name="McDaniel S.F."/>
            <person name="Hoernstein S.N.W."/>
            <person name="Larsson A."/>
            <person name="Li F.W."/>
            <person name="Perroud P.F."/>
            <person name="Phillips J."/>
            <person name="Ranjan P."/>
            <person name="Rokshar D.S."/>
            <person name="Rothfels C.J."/>
            <person name="Schneider L."/>
            <person name="Shu S."/>
            <person name="Stevenson D.W."/>
            <person name="Thummler F."/>
            <person name="Tillich M."/>
            <person name="Villarreal Aguilar J.C."/>
            <person name="Widiez T."/>
            <person name="Wong G.K."/>
            <person name="Wymore A."/>
            <person name="Zhang Y."/>
            <person name="Zimmer A.D."/>
            <person name="Quatrano R.S."/>
            <person name="Mayer K.F.X."/>
            <person name="Goodstein D."/>
            <person name="Casacuberta J.M."/>
            <person name="Vandepoele K."/>
            <person name="Reski R."/>
            <person name="Cuming A.C."/>
            <person name="Tuskan G.A."/>
            <person name="Maumus F."/>
            <person name="Salse J."/>
            <person name="Schmutz J."/>
            <person name="Rensing S.A."/>
        </authorList>
    </citation>
    <scope>NUCLEOTIDE SEQUENCE [LARGE SCALE GENOMIC DNA]</scope>
    <source>
        <strain evidence="2 3">cv. Gransden 2004</strain>
    </source>
</reference>
<dbReference type="Proteomes" id="UP000006727">
    <property type="component" value="Chromosome 5"/>
</dbReference>
<evidence type="ECO:0000313" key="1">
    <source>
        <dbReference type="EMBL" id="PNR53842.1"/>
    </source>
</evidence>
<reference evidence="2" key="3">
    <citation type="submission" date="2020-12" db="UniProtKB">
        <authorList>
            <consortium name="EnsemblPlants"/>
        </authorList>
    </citation>
    <scope>IDENTIFICATION</scope>
</reference>
<keyword evidence="3" id="KW-1185">Reference proteome</keyword>
<sequence>MPISVHKAVHSGPLMGWYQKRIQDVIKNS</sequence>
<gene>
    <name evidence="1" type="ORF">PHYPA_007517</name>
</gene>
<evidence type="ECO:0000313" key="3">
    <source>
        <dbReference type="Proteomes" id="UP000006727"/>
    </source>
</evidence>
<dbReference type="InParanoid" id="A0A2K1KJ86"/>
<reference evidence="1 3" key="1">
    <citation type="journal article" date="2008" name="Science">
        <title>The Physcomitrella genome reveals evolutionary insights into the conquest of land by plants.</title>
        <authorList>
            <person name="Rensing S."/>
            <person name="Lang D."/>
            <person name="Zimmer A."/>
            <person name="Terry A."/>
            <person name="Salamov A."/>
            <person name="Shapiro H."/>
            <person name="Nishiyama T."/>
            <person name="Perroud P.-F."/>
            <person name="Lindquist E."/>
            <person name="Kamisugi Y."/>
            <person name="Tanahashi T."/>
            <person name="Sakakibara K."/>
            <person name="Fujita T."/>
            <person name="Oishi K."/>
            <person name="Shin-I T."/>
            <person name="Kuroki Y."/>
            <person name="Toyoda A."/>
            <person name="Suzuki Y."/>
            <person name="Hashimoto A."/>
            <person name="Yamaguchi K."/>
            <person name="Sugano A."/>
            <person name="Kohara Y."/>
            <person name="Fujiyama A."/>
            <person name="Anterola A."/>
            <person name="Aoki S."/>
            <person name="Ashton N."/>
            <person name="Barbazuk W.B."/>
            <person name="Barker E."/>
            <person name="Bennetzen J."/>
            <person name="Bezanilla M."/>
            <person name="Blankenship R."/>
            <person name="Cho S.H."/>
            <person name="Dutcher S."/>
            <person name="Estelle M."/>
            <person name="Fawcett J.A."/>
            <person name="Gundlach H."/>
            <person name="Hanada K."/>
            <person name="Heyl A."/>
            <person name="Hicks K.A."/>
            <person name="Hugh J."/>
            <person name="Lohr M."/>
            <person name="Mayer K."/>
            <person name="Melkozernov A."/>
            <person name="Murata T."/>
            <person name="Nelson D."/>
            <person name="Pils B."/>
            <person name="Prigge M."/>
            <person name="Reiss B."/>
            <person name="Renner T."/>
            <person name="Rombauts S."/>
            <person name="Rushton P."/>
            <person name="Sanderfoot A."/>
            <person name="Schween G."/>
            <person name="Shiu S.-H."/>
            <person name="Stueber K."/>
            <person name="Theodoulou F.L."/>
            <person name="Tu H."/>
            <person name="Van de Peer Y."/>
            <person name="Verrier P.J."/>
            <person name="Waters E."/>
            <person name="Wood A."/>
            <person name="Yang L."/>
            <person name="Cove D."/>
            <person name="Cuming A."/>
            <person name="Hasebe M."/>
            <person name="Lucas S."/>
            <person name="Mishler D.B."/>
            <person name="Reski R."/>
            <person name="Grigoriev I."/>
            <person name="Quatrano R.S."/>
            <person name="Boore J.L."/>
        </authorList>
    </citation>
    <scope>NUCLEOTIDE SEQUENCE [LARGE SCALE GENOMIC DNA]</scope>
    <source>
        <strain evidence="2 3">cv. Gransden 2004</strain>
    </source>
</reference>